<keyword evidence="6 8" id="KW-1133">Transmembrane helix</keyword>
<feature type="transmembrane region" description="Helical" evidence="8">
    <location>
        <begin position="5"/>
        <end position="22"/>
    </location>
</feature>
<keyword evidence="7 8" id="KW-0472">Membrane</keyword>
<dbReference type="PANTHER" id="PTHR34584">
    <property type="entry name" value="NA(+)/H(+) ANTIPORTER SUBUNIT E1"/>
    <property type="match status" value="1"/>
</dbReference>
<comment type="subcellular location">
    <subcellularLocation>
        <location evidence="1">Cell membrane</location>
        <topology evidence="1">Multi-pass membrane protein</topology>
    </subcellularLocation>
</comment>
<dbReference type="RefSeq" id="WP_307339766.1">
    <property type="nucleotide sequence ID" value="NZ_JAUSUQ010000008.1"/>
</dbReference>
<feature type="transmembrane region" description="Helical" evidence="8">
    <location>
        <begin position="57"/>
        <end position="76"/>
    </location>
</feature>
<dbReference type="InterPro" id="IPR002758">
    <property type="entry name" value="Cation_antiport_E"/>
</dbReference>
<keyword evidence="3" id="KW-0050">Antiport</keyword>
<proteinExistence type="inferred from homology"/>
<dbReference type="PIRSF" id="PIRSF019239">
    <property type="entry name" value="MrpE"/>
    <property type="match status" value="1"/>
</dbReference>
<comment type="similarity">
    <text evidence="2">Belongs to the CPA3 antiporters (TC 2.A.63) subunit E family.</text>
</comment>
<keyword evidence="10" id="KW-1185">Reference proteome</keyword>
<organism evidence="9 10">
    <name type="scientific">Caldalkalibacillus uzonensis</name>
    <dbReference type="NCBI Taxonomy" id="353224"/>
    <lineage>
        <taxon>Bacteria</taxon>
        <taxon>Bacillati</taxon>
        <taxon>Bacillota</taxon>
        <taxon>Bacilli</taxon>
        <taxon>Bacillales</taxon>
        <taxon>Bacillaceae</taxon>
        <taxon>Caldalkalibacillus</taxon>
    </lineage>
</organism>
<evidence type="ECO:0000256" key="6">
    <source>
        <dbReference type="ARBA" id="ARBA00022989"/>
    </source>
</evidence>
<dbReference type="PANTHER" id="PTHR34584:SF1">
    <property type="entry name" value="NA(+)_H(+) ANTIPORTER SUBUNIT E1"/>
    <property type="match status" value="1"/>
</dbReference>
<keyword evidence="5 8" id="KW-0812">Transmembrane</keyword>
<dbReference type="EMBL" id="JAUSUQ010000008">
    <property type="protein sequence ID" value="MDQ0339580.1"/>
    <property type="molecule type" value="Genomic_DNA"/>
</dbReference>
<evidence type="ECO:0000256" key="2">
    <source>
        <dbReference type="ARBA" id="ARBA00006228"/>
    </source>
</evidence>
<evidence type="ECO:0000256" key="3">
    <source>
        <dbReference type="ARBA" id="ARBA00022449"/>
    </source>
</evidence>
<dbReference type="NCBIfam" id="NF009292">
    <property type="entry name" value="PRK12651.1-3"/>
    <property type="match status" value="1"/>
</dbReference>
<gene>
    <name evidence="9" type="ORF">J2S00_002368</name>
</gene>
<protein>
    <submittedName>
        <fullName evidence="9">Multicomponent Na+:H+ antiporter subunit E</fullName>
    </submittedName>
</protein>
<evidence type="ECO:0000256" key="7">
    <source>
        <dbReference type="ARBA" id="ARBA00023136"/>
    </source>
</evidence>
<evidence type="ECO:0000256" key="5">
    <source>
        <dbReference type="ARBA" id="ARBA00022692"/>
    </source>
</evidence>
<sequence>MPFQILLNLILALIWVLLNNSWDLVTFSIGYVLGFLLIFALRRFLPYSFYGQKIVAVVKLLLLFLKELILSSISVIKQIIKPDLDIRPGIFAFETQLKSDWEITTLACLISLTPGTLTVSVTPDKSILYIHAIDIPDAEQTIAQIKDSFEQAIMEVSR</sequence>
<feature type="transmembrane region" description="Helical" evidence="8">
    <location>
        <begin position="28"/>
        <end position="45"/>
    </location>
</feature>
<keyword evidence="4" id="KW-1003">Cell membrane</keyword>
<keyword evidence="3" id="KW-0813">Transport</keyword>
<name>A0ABU0CT31_9BACI</name>
<evidence type="ECO:0000313" key="9">
    <source>
        <dbReference type="EMBL" id="MDQ0339580.1"/>
    </source>
</evidence>
<evidence type="ECO:0000256" key="4">
    <source>
        <dbReference type="ARBA" id="ARBA00022475"/>
    </source>
</evidence>
<accession>A0ABU0CT31</accession>
<evidence type="ECO:0000256" key="1">
    <source>
        <dbReference type="ARBA" id="ARBA00004651"/>
    </source>
</evidence>
<reference evidence="9 10" key="1">
    <citation type="submission" date="2023-07" db="EMBL/GenBank/DDBJ databases">
        <title>Genomic Encyclopedia of Type Strains, Phase IV (KMG-IV): sequencing the most valuable type-strain genomes for metagenomic binning, comparative biology and taxonomic classification.</title>
        <authorList>
            <person name="Goeker M."/>
        </authorList>
    </citation>
    <scope>NUCLEOTIDE SEQUENCE [LARGE SCALE GENOMIC DNA]</scope>
    <source>
        <strain evidence="9 10">DSM 17740</strain>
    </source>
</reference>
<evidence type="ECO:0000256" key="8">
    <source>
        <dbReference type="SAM" id="Phobius"/>
    </source>
</evidence>
<evidence type="ECO:0000313" key="10">
    <source>
        <dbReference type="Proteomes" id="UP001232445"/>
    </source>
</evidence>
<dbReference type="Pfam" id="PF01899">
    <property type="entry name" value="MNHE"/>
    <property type="match status" value="1"/>
</dbReference>
<dbReference type="Proteomes" id="UP001232445">
    <property type="component" value="Unassembled WGS sequence"/>
</dbReference>
<comment type="caution">
    <text evidence="9">The sequence shown here is derived from an EMBL/GenBank/DDBJ whole genome shotgun (WGS) entry which is preliminary data.</text>
</comment>